<proteinExistence type="predicted"/>
<sequence>MFNVFRSINYEMILELIENTRNIAKNSALQDYIFEQKGNMKMKIIKRIGSKTVAPILRSFGYRLVPLKEEDYIVSADEKAWSLDFLLYVLKRRPELDLRIFDLGDHKEIIKFVRNKVYTATLPVTEAENLRLFRSSEDLKFSAINLFQAF</sequence>
<dbReference type="EMBL" id="DSOL01000213">
    <property type="protein sequence ID" value="HEN28469.1"/>
    <property type="molecule type" value="Genomic_DNA"/>
</dbReference>
<name>A0A7C2K5P2_UNCW3</name>
<organism evidence="1">
    <name type="scientific">candidate division WOR-3 bacterium</name>
    <dbReference type="NCBI Taxonomy" id="2052148"/>
    <lineage>
        <taxon>Bacteria</taxon>
        <taxon>Bacteria division WOR-3</taxon>
    </lineage>
</organism>
<reference evidence="1" key="1">
    <citation type="journal article" date="2020" name="mSystems">
        <title>Genome- and Community-Level Interaction Insights into Carbon Utilization and Element Cycling Functions of Hydrothermarchaeota in Hydrothermal Sediment.</title>
        <authorList>
            <person name="Zhou Z."/>
            <person name="Liu Y."/>
            <person name="Xu W."/>
            <person name="Pan J."/>
            <person name="Luo Z.H."/>
            <person name="Li M."/>
        </authorList>
    </citation>
    <scope>NUCLEOTIDE SEQUENCE [LARGE SCALE GENOMIC DNA]</scope>
    <source>
        <strain evidence="1">SpSt-34</strain>
    </source>
</reference>
<accession>A0A7C2K5P2</accession>
<comment type="caution">
    <text evidence="1">The sequence shown here is derived from an EMBL/GenBank/DDBJ whole genome shotgun (WGS) entry which is preliminary data.</text>
</comment>
<gene>
    <name evidence="1" type="ORF">ENQ77_07480</name>
</gene>
<evidence type="ECO:0000313" key="1">
    <source>
        <dbReference type="EMBL" id="HEN28469.1"/>
    </source>
</evidence>
<protein>
    <submittedName>
        <fullName evidence="1">Uncharacterized protein</fullName>
    </submittedName>
</protein>
<dbReference type="AlphaFoldDB" id="A0A7C2K5P2"/>